<gene>
    <name evidence="1" type="ORF">QWY81_17890</name>
</gene>
<dbReference type="EMBL" id="JAUFQH010000022">
    <property type="protein sequence ID" value="MDN3621344.1"/>
    <property type="molecule type" value="Genomic_DNA"/>
</dbReference>
<evidence type="ECO:0000313" key="2">
    <source>
        <dbReference type="Proteomes" id="UP001228636"/>
    </source>
</evidence>
<name>A0AAJ1VIM4_9FLAO</name>
<reference evidence="1 2" key="1">
    <citation type="journal article" date="2014" name="Int. J. Syst. Evol. Microbiol.">
        <title>Complete genome sequence of Corynebacterium casei LMG S-19264T (=DSM 44701T), isolated from a smear-ripened cheese.</title>
        <authorList>
            <consortium name="US DOE Joint Genome Institute (JGI-PGF)"/>
            <person name="Walter F."/>
            <person name="Albersmeier A."/>
            <person name="Kalinowski J."/>
            <person name="Ruckert C."/>
        </authorList>
    </citation>
    <scope>NUCLEOTIDE SEQUENCE [LARGE SCALE GENOMIC DNA]</scope>
    <source>
        <strain evidence="1 2">CECT 8670</strain>
    </source>
</reference>
<sequence>MSRGLIITKSNGNLGRTASNTDMVSAIVMNGLATDDLELDAIYELRSLDDAAALGLDADYDLVNEVLVFHHLERAFLRNPSIILHLMLVAQTVTLTEMVDKDNEYLAKVLREKNGTIVQWAVALNPVTSYEATLLTGLDADVVSAIPKAQELTAFEESKHRFSDGFIEGRSFNGTATNALDTRTLDSDGVTVVIVADTAISKAKEIYNGYAAVGDVLGLCSLAAVSQNIGELADEFNLTDANNDAFITAGLSSNKAMSEYSDADIETLHDKGHVFAESTPGKAGFWLNDSSTCTAITSDYAYKENNRTIKKAIKLARVALLPRLKRRIPVDATTGFIAKTEAKDIETALISAVTIMQSDGDVSGGIDAYVNPEQNVLADSKFECELTFVPVAIGRSITLKIGFKNPFK</sequence>
<comment type="caution">
    <text evidence="1">The sequence shown here is derived from an EMBL/GenBank/DDBJ whole genome shotgun (WGS) entry which is preliminary data.</text>
</comment>
<dbReference type="Pfam" id="PF10758">
    <property type="entry name" value="DUF2586"/>
    <property type="match status" value="1"/>
</dbReference>
<dbReference type="InterPro" id="IPR019694">
    <property type="entry name" value="Phage_HP1_Orf23"/>
</dbReference>
<evidence type="ECO:0000313" key="1">
    <source>
        <dbReference type="EMBL" id="MDN3621344.1"/>
    </source>
</evidence>
<protein>
    <submittedName>
        <fullName evidence="1">DUF2586 family protein</fullName>
    </submittedName>
</protein>
<dbReference type="RefSeq" id="WP_261972824.1">
    <property type="nucleotide sequence ID" value="NZ_CP103460.1"/>
</dbReference>
<organism evidence="1 2">
    <name type="scientific">Polaribacter sejongensis</name>
    <dbReference type="NCBI Taxonomy" id="985043"/>
    <lineage>
        <taxon>Bacteria</taxon>
        <taxon>Pseudomonadati</taxon>
        <taxon>Bacteroidota</taxon>
        <taxon>Flavobacteriia</taxon>
        <taxon>Flavobacteriales</taxon>
        <taxon>Flavobacteriaceae</taxon>
    </lineage>
</organism>
<dbReference type="AlphaFoldDB" id="A0AAJ1VIM4"/>
<proteinExistence type="predicted"/>
<dbReference type="Proteomes" id="UP001228636">
    <property type="component" value="Unassembled WGS sequence"/>
</dbReference>
<accession>A0AAJ1VIM4</accession>